<comment type="caution">
    <text evidence="2">The sequence shown here is derived from an EMBL/GenBank/DDBJ whole genome shotgun (WGS) entry which is preliminary data.</text>
</comment>
<gene>
    <name evidence="2" type="ORF">BpHYR1_035717</name>
</gene>
<reference evidence="2 3" key="1">
    <citation type="journal article" date="2018" name="Sci. Rep.">
        <title>Genomic signatures of local adaptation to the degree of environmental predictability in rotifers.</title>
        <authorList>
            <person name="Franch-Gras L."/>
            <person name="Hahn C."/>
            <person name="Garcia-Roger E.M."/>
            <person name="Carmona M.J."/>
            <person name="Serra M."/>
            <person name="Gomez A."/>
        </authorList>
    </citation>
    <scope>NUCLEOTIDE SEQUENCE [LARGE SCALE GENOMIC DNA]</scope>
    <source>
        <strain evidence="2">HYR1</strain>
    </source>
</reference>
<accession>A0A3M7Q003</accession>
<organism evidence="2 3">
    <name type="scientific">Brachionus plicatilis</name>
    <name type="common">Marine rotifer</name>
    <name type="synonym">Brachionus muelleri</name>
    <dbReference type="NCBI Taxonomy" id="10195"/>
    <lineage>
        <taxon>Eukaryota</taxon>
        <taxon>Metazoa</taxon>
        <taxon>Spiralia</taxon>
        <taxon>Gnathifera</taxon>
        <taxon>Rotifera</taxon>
        <taxon>Eurotatoria</taxon>
        <taxon>Monogononta</taxon>
        <taxon>Pseudotrocha</taxon>
        <taxon>Ploima</taxon>
        <taxon>Brachionidae</taxon>
        <taxon>Brachionus</taxon>
    </lineage>
</organism>
<keyword evidence="1" id="KW-1133">Transmembrane helix</keyword>
<dbReference type="EMBL" id="REGN01007961">
    <property type="protein sequence ID" value="RNA04787.1"/>
    <property type="molecule type" value="Genomic_DNA"/>
</dbReference>
<evidence type="ECO:0000313" key="2">
    <source>
        <dbReference type="EMBL" id="RNA04787.1"/>
    </source>
</evidence>
<protein>
    <submittedName>
        <fullName evidence="2">Uncharacterized protein</fullName>
    </submittedName>
</protein>
<dbReference type="AlphaFoldDB" id="A0A3M7Q003"/>
<keyword evidence="3" id="KW-1185">Reference proteome</keyword>
<evidence type="ECO:0000313" key="3">
    <source>
        <dbReference type="Proteomes" id="UP000276133"/>
    </source>
</evidence>
<name>A0A3M7Q003_BRAPC</name>
<dbReference type="Proteomes" id="UP000276133">
    <property type="component" value="Unassembled WGS sequence"/>
</dbReference>
<evidence type="ECO:0000256" key="1">
    <source>
        <dbReference type="SAM" id="Phobius"/>
    </source>
</evidence>
<sequence length="146" mass="17038">MLQSLFFLLNYFVYLKKMSESNVSDRNLIRISLFESEIGFQNPAFNDSFDLERPKLNGINSITSESKNYIHTSKNRFEPITRSVILKDVDIVCCKKVFTIKANTYSNFKRCGQMLFPFGILIVLILILIVLFRVDVFVQNEDKFDD</sequence>
<dbReference type="OrthoDB" id="10579588at2759"/>
<keyword evidence="1" id="KW-0472">Membrane</keyword>
<proteinExistence type="predicted"/>
<feature type="transmembrane region" description="Helical" evidence="1">
    <location>
        <begin position="115"/>
        <end position="134"/>
    </location>
</feature>
<keyword evidence="1" id="KW-0812">Transmembrane</keyword>